<feature type="short sequence motif" description="DGA/G" evidence="4">
    <location>
        <begin position="206"/>
        <end position="208"/>
    </location>
</feature>
<gene>
    <name evidence="7" type="ORF">DFR50_14538</name>
</gene>
<dbReference type="AlphaFoldDB" id="A0A366EP89"/>
<dbReference type="Pfam" id="PF01734">
    <property type="entry name" value="Patatin"/>
    <property type="match status" value="1"/>
</dbReference>
<dbReference type="PANTHER" id="PTHR14226:SF78">
    <property type="entry name" value="SLR0060 PROTEIN"/>
    <property type="match status" value="1"/>
</dbReference>
<feature type="short sequence motif" description="GXSXG" evidence="4">
    <location>
        <begin position="49"/>
        <end position="53"/>
    </location>
</feature>
<reference evidence="7 8" key="1">
    <citation type="submission" date="2018-06" db="EMBL/GenBank/DDBJ databases">
        <title>Genomic Encyclopedia of Type Strains, Phase IV (KMG-IV): sequencing the most valuable type-strain genomes for metagenomic binning, comparative biology and taxonomic classification.</title>
        <authorList>
            <person name="Goeker M."/>
        </authorList>
    </citation>
    <scope>NUCLEOTIDE SEQUENCE [LARGE SCALE GENOMIC DNA]</scope>
    <source>
        <strain evidence="7 8">DSM 24875</strain>
    </source>
</reference>
<keyword evidence="2 4" id="KW-0442">Lipid degradation</keyword>
<keyword evidence="1 4" id="KW-0378">Hydrolase</keyword>
<evidence type="ECO:0000256" key="4">
    <source>
        <dbReference type="PROSITE-ProRule" id="PRU01161"/>
    </source>
</evidence>
<feature type="active site" description="Nucleophile" evidence="4">
    <location>
        <position position="51"/>
    </location>
</feature>
<protein>
    <submittedName>
        <fullName evidence="7">NTE family protein</fullName>
    </submittedName>
</protein>
<keyword evidence="8" id="KW-1185">Reference proteome</keyword>
<dbReference type="InterPro" id="IPR016035">
    <property type="entry name" value="Acyl_Trfase/lysoPLipase"/>
</dbReference>
<proteinExistence type="predicted"/>
<dbReference type="SUPFAM" id="SSF52151">
    <property type="entry name" value="FabD/lysophospholipase-like"/>
    <property type="match status" value="1"/>
</dbReference>
<dbReference type="Gene3D" id="3.40.1090.10">
    <property type="entry name" value="Cytosolic phospholipase A2 catalytic domain"/>
    <property type="match status" value="2"/>
</dbReference>
<evidence type="ECO:0000256" key="2">
    <source>
        <dbReference type="ARBA" id="ARBA00022963"/>
    </source>
</evidence>
<name>A0A366EP89_9HYPH</name>
<evidence type="ECO:0000256" key="3">
    <source>
        <dbReference type="ARBA" id="ARBA00023098"/>
    </source>
</evidence>
<evidence type="ECO:0000256" key="5">
    <source>
        <dbReference type="SAM" id="MobiDB-lite"/>
    </source>
</evidence>
<dbReference type="EMBL" id="QNRK01000045">
    <property type="protein sequence ID" value="RBP03285.1"/>
    <property type="molecule type" value="Genomic_DNA"/>
</dbReference>
<feature type="region of interest" description="Disordered" evidence="5">
    <location>
        <begin position="349"/>
        <end position="369"/>
    </location>
</feature>
<organism evidence="7 8">
    <name type="scientific">Roseiarcus fermentans</name>
    <dbReference type="NCBI Taxonomy" id="1473586"/>
    <lineage>
        <taxon>Bacteria</taxon>
        <taxon>Pseudomonadati</taxon>
        <taxon>Pseudomonadota</taxon>
        <taxon>Alphaproteobacteria</taxon>
        <taxon>Hyphomicrobiales</taxon>
        <taxon>Roseiarcaceae</taxon>
        <taxon>Roseiarcus</taxon>
    </lineage>
</organism>
<keyword evidence="3 4" id="KW-0443">Lipid metabolism</keyword>
<sequence>MNDSRRRDEDEGKAVNVALQGGGSHGAYAWGVLDALLDDERIEIGAISGASAGAFNAVVYAAGLAEGGRTGAREKLERFWRSVSTEGSLWPAQRLLVDAWLGPWGAVWPGTGFVAAWAEALTQFISPYAFNPFNINPLCDHLIAEVDFDRLRAYVTPKLFIAATNVKTGRGEVFRRDVLTADHVMASGCLPQLFQAVRIGEDYFWDGGYAGNPPLWPLFYETACRDVIIVQINPIERAAVPRTPEEIMNRLNEITFNAPLLGELRAADFVARLIRSGVLTSESYRLERLHRIGGAGKLERFPASTKFDVSWPFLLRLRDFGRADAAAWLASHYDSIGVEGTLDIDETLKRAPARPPVEPAAETGAAPSR</sequence>
<evidence type="ECO:0000313" key="7">
    <source>
        <dbReference type="EMBL" id="RBP03285.1"/>
    </source>
</evidence>
<dbReference type="PANTHER" id="PTHR14226">
    <property type="entry name" value="NEUROPATHY TARGET ESTERASE/SWISS CHEESE D.MELANOGASTER"/>
    <property type="match status" value="1"/>
</dbReference>
<dbReference type="InterPro" id="IPR002641">
    <property type="entry name" value="PNPLA_dom"/>
</dbReference>
<evidence type="ECO:0000256" key="1">
    <source>
        <dbReference type="ARBA" id="ARBA00022801"/>
    </source>
</evidence>
<dbReference type="InterPro" id="IPR050301">
    <property type="entry name" value="NTE"/>
</dbReference>
<dbReference type="OrthoDB" id="9807112at2"/>
<comment type="caution">
    <text evidence="7">The sequence shown here is derived from an EMBL/GenBank/DDBJ whole genome shotgun (WGS) entry which is preliminary data.</text>
</comment>
<feature type="active site" description="Proton acceptor" evidence="4">
    <location>
        <position position="206"/>
    </location>
</feature>
<accession>A0A366EP89</accession>
<dbReference type="GO" id="GO:0016787">
    <property type="term" value="F:hydrolase activity"/>
    <property type="evidence" value="ECO:0007669"/>
    <property type="project" value="UniProtKB-UniRule"/>
</dbReference>
<feature type="short sequence motif" description="GXGXXG" evidence="4">
    <location>
        <begin position="21"/>
        <end position="26"/>
    </location>
</feature>
<dbReference type="RefSeq" id="WP_113892907.1">
    <property type="nucleotide sequence ID" value="NZ_QNRK01000045.1"/>
</dbReference>
<dbReference type="GO" id="GO:0016042">
    <property type="term" value="P:lipid catabolic process"/>
    <property type="evidence" value="ECO:0007669"/>
    <property type="project" value="UniProtKB-UniRule"/>
</dbReference>
<evidence type="ECO:0000313" key="8">
    <source>
        <dbReference type="Proteomes" id="UP000253529"/>
    </source>
</evidence>
<feature type="domain" description="PNPLA" evidence="6">
    <location>
        <begin position="17"/>
        <end position="219"/>
    </location>
</feature>
<dbReference type="PROSITE" id="PS51635">
    <property type="entry name" value="PNPLA"/>
    <property type="match status" value="1"/>
</dbReference>
<dbReference type="Proteomes" id="UP000253529">
    <property type="component" value="Unassembled WGS sequence"/>
</dbReference>
<evidence type="ECO:0000259" key="6">
    <source>
        <dbReference type="PROSITE" id="PS51635"/>
    </source>
</evidence>